<gene>
    <name evidence="3" type="ORF">DKG74_14910</name>
</gene>
<dbReference type="EMBL" id="QGLE01000009">
    <property type="protein sequence ID" value="PWR20297.1"/>
    <property type="molecule type" value="Genomic_DNA"/>
</dbReference>
<feature type="domain" description="AMP-dependent synthetase/ligase" evidence="1">
    <location>
        <begin position="16"/>
        <end position="396"/>
    </location>
</feature>
<dbReference type="NCBIfam" id="NF004837">
    <property type="entry name" value="PRK06187.1"/>
    <property type="match status" value="1"/>
</dbReference>
<dbReference type="PROSITE" id="PS00455">
    <property type="entry name" value="AMP_BINDING"/>
    <property type="match status" value="1"/>
</dbReference>
<feature type="domain" description="AMP-binding enzyme C-terminal" evidence="2">
    <location>
        <begin position="444"/>
        <end position="518"/>
    </location>
</feature>
<dbReference type="RefSeq" id="WP_109906971.1">
    <property type="nucleotide sequence ID" value="NZ_QGLE01000009.1"/>
</dbReference>
<dbReference type="Proteomes" id="UP000245461">
    <property type="component" value="Unassembled WGS sequence"/>
</dbReference>
<dbReference type="PANTHER" id="PTHR43767">
    <property type="entry name" value="LONG-CHAIN-FATTY-ACID--COA LIGASE"/>
    <property type="match status" value="1"/>
</dbReference>
<evidence type="ECO:0000313" key="4">
    <source>
        <dbReference type="Proteomes" id="UP000245461"/>
    </source>
</evidence>
<dbReference type="InterPro" id="IPR045851">
    <property type="entry name" value="AMP-bd_C_sf"/>
</dbReference>
<dbReference type="AlphaFoldDB" id="A0A317DZR7"/>
<dbReference type="SUPFAM" id="SSF56801">
    <property type="entry name" value="Acetyl-CoA synthetase-like"/>
    <property type="match status" value="1"/>
</dbReference>
<dbReference type="Pfam" id="PF00501">
    <property type="entry name" value="AMP-binding"/>
    <property type="match status" value="1"/>
</dbReference>
<dbReference type="InterPro" id="IPR050237">
    <property type="entry name" value="ATP-dep_AMP-bd_enzyme"/>
</dbReference>
<sequence>MRGQMMDFPLTIASILEHAASCNPDQEIVSVEADGSRSRHTVAAFAEIASRTASLLLDLGVTPGTRVATLAWNNWRHLALYYAIPGIGAVCHTINPRLDRQTIARIAAEAEDRVLFFEPEFLPLARMLRAEVPAIAGFVMLDAGDDAAVEDWPDLLHFDASVAARAPLPAWPRVEEDAASGLCYTSGTTGDPKGVLYSHRSTVLHALVCGLPAYLGLGAADSVVPVVPMFHVNAWGLPYLCLLAGARLVLPRNRLDGASLTTLFAEEGVTVAVGVPTVWQGLAEYLRTSGRRLPALRRLMIGGAALPRALLAYFEDEHGIDMVQGWGMTETSPVCTIGNLNPAEAALPADRRQALKLSQGRPLYGVRLALARGDEAPGLAEGELLVRGAWIAAGYYRRPVADFQRRWLATGDIARIEPGYRLRLTDRAKDLIKSGGEWISAAALEELACELDFVQTAAAIAVPDPTWGERPLLIVCPRAGATPDAEALRSHLGRSLARWQVPERIEFTDTLPLGATGKVLKAELRRRYAA</sequence>
<dbReference type="OrthoDB" id="9803968at2"/>
<name>A0A317DZR7_9PROT</name>
<organism evidence="3 4">
    <name type="scientific">Zavarzinia aquatilis</name>
    <dbReference type="NCBI Taxonomy" id="2211142"/>
    <lineage>
        <taxon>Bacteria</taxon>
        <taxon>Pseudomonadati</taxon>
        <taxon>Pseudomonadota</taxon>
        <taxon>Alphaproteobacteria</taxon>
        <taxon>Rhodospirillales</taxon>
        <taxon>Zavarziniaceae</taxon>
        <taxon>Zavarzinia</taxon>
    </lineage>
</organism>
<dbReference type="InterPro" id="IPR000873">
    <property type="entry name" value="AMP-dep_synth/lig_dom"/>
</dbReference>
<evidence type="ECO:0000313" key="3">
    <source>
        <dbReference type="EMBL" id="PWR20297.1"/>
    </source>
</evidence>
<evidence type="ECO:0000259" key="2">
    <source>
        <dbReference type="Pfam" id="PF13193"/>
    </source>
</evidence>
<dbReference type="InterPro" id="IPR042099">
    <property type="entry name" value="ANL_N_sf"/>
</dbReference>
<comment type="caution">
    <text evidence="3">The sequence shown here is derived from an EMBL/GenBank/DDBJ whole genome shotgun (WGS) entry which is preliminary data.</text>
</comment>
<dbReference type="Pfam" id="PF13193">
    <property type="entry name" value="AMP-binding_C"/>
    <property type="match status" value="1"/>
</dbReference>
<dbReference type="InterPro" id="IPR020845">
    <property type="entry name" value="AMP-binding_CS"/>
</dbReference>
<reference evidence="3 4" key="1">
    <citation type="submission" date="2018-05" db="EMBL/GenBank/DDBJ databases">
        <title>Zavarzinia sp. HR-AS.</title>
        <authorList>
            <person name="Lee Y."/>
            <person name="Jeon C.O."/>
        </authorList>
    </citation>
    <scope>NUCLEOTIDE SEQUENCE [LARGE SCALE GENOMIC DNA]</scope>
    <source>
        <strain evidence="3 4">HR-AS</strain>
    </source>
</reference>
<dbReference type="GO" id="GO:0016877">
    <property type="term" value="F:ligase activity, forming carbon-sulfur bonds"/>
    <property type="evidence" value="ECO:0007669"/>
    <property type="project" value="UniProtKB-ARBA"/>
</dbReference>
<dbReference type="InterPro" id="IPR025110">
    <property type="entry name" value="AMP-bd_C"/>
</dbReference>
<protein>
    <submittedName>
        <fullName evidence="3">Long-chain fatty acid--CoA ligase</fullName>
    </submittedName>
</protein>
<dbReference type="PANTHER" id="PTHR43767:SF11">
    <property type="entry name" value="MEDIUM-CHAIN-FATTY-ACID--COA LIGASE"/>
    <property type="match status" value="1"/>
</dbReference>
<keyword evidence="4" id="KW-1185">Reference proteome</keyword>
<evidence type="ECO:0000259" key="1">
    <source>
        <dbReference type="Pfam" id="PF00501"/>
    </source>
</evidence>
<proteinExistence type="predicted"/>
<dbReference type="Gene3D" id="3.30.300.30">
    <property type="match status" value="1"/>
</dbReference>
<keyword evidence="3" id="KW-0436">Ligase</keyword>
<dbReference type="Gene3D" id="3.40.50.12780">
    <property type="entry name" value="N-terminal domain of ligase-like"/>
    <property type="match status" value="1"/>
</dbReference>
<accession>A0A317DZR7</accession>